<sequence>MKPLASKPHRSGVINENRGVIKKLIDRAQTKKMLLEGQKTNFYRIHALLEATVQRLNHDLHRLDNLERRRLHSKLSYGDSSSIRHASSSSSEDSVGNLDSMDSSRQSADDEDHLGIAAFFNNLKKVKNVINTLHKQTTHMSEQTNVEFKTFDKNPKNSMFKDRRLGLSKFSQSTRYVRETTVASL</sequence>
<keyword evidence="3" id="KW-1185">Reference proteome</keyword>
<organism evidence="2 3">
    <name type="scientific">Octopus vulgaris</name>
    <name type="common">Common octopus</name>
    <dbReference type="NCBI Taxonomy" id="6645"/>
    <lineage>
        <taxon>Eukaryota</taxon>
        <taxon>Metazoa</taxon>
        <taxon>Spiralia</taxon>
        <taxon>Lophotrochozoa</taxon>
        <taxon>Mollusca</taxon>
        <taxon>Cephalopoda</taxon>
        <taxon>Coleoidea</taxon>
        <taxon>Octopodiformes</taxon>
        <taxon>Octopoda</taxon>
        <taxon>Incirrata</taxon>
        <taxon>Octopodidae</taxon>
        <taxon>Octopus</taxon>
    </lineage>
</organism>
<evidence type="ECO:0000313" key="3">
    <source>
        <dbReference type="Proteomes" id="UP001162480"/>
    </source>
</evidence>
<feature type="compositionally biased region" description="Low complexity" evidence="1">
    <location>
        <begin position="79"/>
        <end position="100"/>
    </location>
</feature>
<dbReference type="EMBL" id="OX597824">
    <property type="protein sequence ID" value="CAI9729742.1"/>
    <property type="molecule type" value="Genomic_DNA"/>
</dbReference>
<protein>
    <submittedName>
        <fullName evidence="2">Uncharacterized protein</fullName>
    </submittedName>
</protein>
<reference evidence="2" key="1">
    <citation type="submission" date="2023-08" db="EMBL/GenBank/DDBJ databases">
        <authorList>
            <person name="Alioto T."/>
            <person name="Alioto T."/>
            <person name="Gomez Garrido J."/>
        </authorList>
    </citation>
    <scope>NUCLEOTIDE SEQUENCE</scope>
</reference>
<feature type="region of interest" description="Disordered" evidence="1">
    <location>
        <begin position="75"/>
        <end position="108"/>
    </location>
</feature>
<evidence type="ECO:0000256" key="1">
    <source>
        <dbReference type="SAM" id="MobiDB-lite"/>
    </source>
</evidence>
<dbReference type="Proteomes" id="UP001162480">
    <property type="component" value="Chromosome 11"/>
</dbReference>
<proteinExistence type="predicted"/>
<gene>
    <name evidence="2" type="ORF">OCTVUL_1B027291</name>
</gene>
<evidence type="ECO:0000313" key="2">
    <source>
        <dbReference type="EMBL" id="CAI9729742.1"/>
    </source>
</evidence>
<name>A0AA36F9V3_OCTVU</name>
<accession>A0AA36F9V3</accession>
<dbReference type="AlphaFoldDB" id="A0AA36F9V3"/>